<gene>
    <name evidence="3" type="ORF">BG57_30635</name>
    <name evidence="2" type="ORF">GCM10010985_61180</name>
</gene>
<evidence type="ECO:0000256" key="1">
    <source>
        <dbReference type="SAM" id="MobiDB-lite"/>
    </source>
</evidence>
<reference evidence="5" key="3">
    <citation type="journal article" date="2019" name="Int. J. Syst. Evol. Microbiol.">
        <title>The Global Catalogue of Microorganisms (GCM) 10K type strain sequencing project: providing services to taxonomists for standard genome sequencing and annotation.</title>
        <authorList>
            <consortium name="The Broad Institute Genomics Platform"/>
            <consortium name="The Broad Institute Genome Sequencing Center for Infectious Disease"/>
            <person name="Wu L."/>
            <person name="Ma J."/>
        </authorList>
    </citation>
    <scope>NUCLEOTIDE SEQUENCE [LARGE SCALE GENOMIC DNA]</scope>
    <source>
        <strain evidence="5">CGMCC 1.11013</strain>
    </source>
</reference>
<comment type="caution">
    <text evidence="3">The sequence shown here is derived from an EMBL/GenBank/DDBJ whole genome shotgun (WGS) entry which is preliminary data.</text>
</comment>
<keyword evidence="5" id="KW-1185">Reference proteome</keyword>
<organism evidence="3 4">
    <name type="scientific">Caballeronia grimmiae</name>
    <dbReference type="NCBI Taxonomy" id="1071679"/>
    <lineage>
        <taxon>Bacteria</taxon>
        <taxon>Pseudomonadati</taxon>
        <taxon>Pseudomonadota</taxon>
        <taxon>Betaproteobacteria</taxon>
        <taxon>Burkholderiales</taxon>
        <taxon>Burkholderiaceae</taxon>
        <taxon>Caballeronia</taxon>
    </lineage>
</organism>
<proteinExistence type="predicted"/>
<dbReference type="Proteomes" id="UP000597138">
    <property type="component" value="Unassembled WGS sequence"/>
</dbReference>
<reference evidence="2" key="1">
    <citation type="journal article" date="2014" name="Int. J. Syst. Evol. Microbiol.">
        <title>Complete genome of a new Firmicutes species belonging to the dominant human colonic microbiota ('Ruminococcus bicirculans') reveals two chromosomes and a selective capacity to utilize plant glucans.</title>
        <authorList>
            <consortium name="NISC Comparative Sequencing Program"/>
            <person name="Wegmann U."/>
            <person name="Louis P."/>
            <person name="Goesmann A."/>
            <person name="Henrissat B."/>
            <person name="Duncan S.H."/>
            <person name="Flint H.J."/>
        </authorList>
    </citation>
    <scope>NUCLEOTIDE SEQUENCE</scope>
    <source>
        <strain evidence="2">CGMCC 1.11013</strain>
    </source>
</reference>
<dbReference type="EMBL" id="JFHE01000076">
    <property type="protein sequence ID" value="KDR25401.1"/>
    <property type="molecule type" value="Genomic_DNA"/>
</dbReference>
<feature type="region of interest" description="Disordered" evidence="1">
    <location>
        <begin position="81"/>
        <end position="110"/>
    </location>
</feature>
<dbReference type="Proteomes" id="UP000027439">
    <property type="component" value="Unassembled WGS sequence"/>
</dbReference>
<evidence type="ECO:0000313" key="4">
    <source>
        <dbReference type="Proteomes" id="UP000027439"/>
    </source>
</evidence>
<dbReference type="STRING" id="1071679.BG57_30635"/>
<accession>A0A069NK42</accession>
<name>A0A069NK42_9BURK</name>
<reference evidence="2" key="4">
    <citation type="submission" date="2024-05" db="EMBL/GenBank/DDBJ databases">
        <authorList>
            <person name="Sun Q."/>
            <person name="Zhou Y."/>
        </authorList>
    </citation>
    <scope>NUCLEOTIDE SEQUENCE</scope>
    <source>
        <strain evidence="2">CGMCC 1.11013</strain>
    </source>
</reference>
<evidence type="ECO:0000313" key="3">
    <source>
        <dbReference type="EMBL" id="KDR25401.1"/>
    </source>
</evidence>
<dbReference type="EMBL" id="BMEG01000024">
    <property type="protein sequence ID" value="GGD98192.1"/>
    <property type="molecule type" value="Genomic_DNA"/>
</dbReference>
<protein>
    <submittedName>
        <fullName evidence="3">Uncharacterized protein</fullName>
    </submittedName>
</protein>
<dbReference type="AlphaFoldDB" id="A0A069NK42"/>
<evidence type="ECO:0000313" key="2">
    <source>
        <dbReference type="EMBL" id="GGD98192.1"/>
    </source>
</evidence>
<feature type="compositionally biased region" description="Low complexity" evidence="1">
    <location>
        <begin position="86"/>
        <end position="100"/>
    </location>
</feature>
<evidence type="ECO:0000313" key="5">
    <source>
        <dbReference type="Proteomes" id="UP000597138"/>
    </source>
</evidence>
<sequence>MIPAAGMQDDVIAALRSKYGNDEYKPSSSKVVMNVRFIEPATHTWHVGKDVVILTEANIAASQQLSVEYFRTFNASEEAERKAWRASHPAAGASSGASAPFKPALDASSL</sequence>
<reference evidence="3 4" key="2">
    <citation type="submission" date="2014-03" db="EMBL/GenBank/DDBJ databases">
        <title>Draft Genome Sequences of Four Burkholderia Strains.</title>
        <authorList>
            <person name="Liu X.Y."/>
            <person name="Li C.X."/>
            <person name="Xu J.H."/>
        </authorList>
    </citation>
    <scope>NUCLEOTIDE SEQUENCE [LARGE SCALE GENOMIC DNA]</scope>
    <source>
        <strain evidence="3 4">R27</strain>
    </source>
</reference>